<evidence type="ECO:0000313" key="3">
    <source>
        <dbReference type="WBParaSite" id="PDA_v2.g24987.t1"/>
    </source>
</evidence>
<dbReference type="Proteomes" id="UP000887578">
    <property type="component" value="Unplaced"/>
</dbReference>
<name>A0A914Q2K3_9BILA</name>
<reference evidence="3" key="1">
    <citation type="submission" date="2022-11" db="UniProtKB">
        <authorList>
            <consortium name="WormBaseParasite"/>
        </authorList>
    </citation>
    <scope>IDENTIFICATION</scope>
</reference>
<keyword evidence="2" id="KW-1185">Reference proteome</keyword>
<dbReference type="AlphaFoldDB" id="A0A914Q2K3"/>
<protein>
    <submittedName>
        <fullName evidence="3">Uncharacterized protein</fullName>
    </submittedName>
</protein>
<accession>A0A914Q2K3</accession>
<feature type="compositionally biased region" description="Low complexity" evidence="1">
    <location>
        <begin position="300"/>
        <end position="315"/>
    </location>
</feature>
<organism evidence="2 3">
    <name type="scientific">Panagrolaimus davidi</name>
    <dbReference type="NCBI Taxonomy" id="227884"/>
    <lineage>
        <taxon>Eukaryota</taxon>
        <taxon>Metazoa</taxon>
        <taxon>Ecdysozoa</taxon>
        <taxon>Nematoda</taxon>
        <taxon>Chromadorea</taxon>
        <taxon>Rhabditida</taxon>
        <taxon>Tylenchina</taxon>
        <taxon>Panagrolaimomorpha</taxon>
        <taxon>Panagrolaimoidea</taxon>
        <taxon>Panagrolaimidae</taxon>
        <taxon>Panagrolaimus</taxon>
    </lineage>
</organism>
<sequence>MMISFIYTYFLGHKTSNWTDAQIRQNLWDRKGLTLIQAQIRCPCNGGISLRDEEAWIRRENDIQKADKKRKAKKKKDLPSIITRVRCESENAPPQYDSHTAESDDVTDLEIASQFLRCRLEKGFSDKSKKSSKKTATPFKLEKSPEIEFPSIGKPRRPSSLSFCESDGMKVQSPTYNKVVSNGMGSNKNVKPVRRCGTSGFSEMNNASTDFTIGKNDFRRAPGAEKELGTPVREASGTLSREGLGTPIRDTLNLLSAAGETALMGFATLSGILGIPLTLPNVFSTPSSYVESPNFESLESMPSRSTPASTSSSNSDFIHPFLDAADPRQYHTDNDEESKKLQDYNIFKDYQFFK</sequence>
<feature type="compositionally biased region" description="Basic and acidic residues" evidence="1">
    <location>
        <begin position="325"/>
        <end position="338"/>
    </location>
</feature>
<feature type="region of interest" description="Disordered" evidence="1">
    <location>
        <begin position="293"/>
        <end position="338"/>
    </location>
</feature>
<evidence type="ECO:0000313" key="2">
    <source>
        <dbReference type="Proteomes" id="UP000887578"/>
    </source>
</evidence>
<proteinExistence type="predicted"/>
<dbReference type="WBParaSite" id="PDA_v2.g24987.t1">
    <property type="protein sequence ID" value="PDA_v2.g24987.t1"/>
    <property type="gene ID" value="PDA_v2.g24987"/>
</dbReference>
<evidence type="ECO:0000256" key="1">
    <source>
        <dbReference type="SAM" id="MobiDB-lite"/>
    </source>
</evidence>